<proteinExistence type="predicted"/>
<name>A0A090N6J2_AFIFE</name>
<sequence length="116" mass="12639">MPSLKRKIIKTKTPRQPLPQKSVGRKSAETSKPSPRKKQAHSETKAPPSSKQAAVLAMLREPSGTTIDAIMKATGWQQHSVRGFLTGVIKKKLGLDLVSAVEGKQRIYRIAAAKQA</sequence>
<dbReference type="EMBL" id="CCAZ020000001">
    <property type="protein sequence ID" value="CEG06948.1"/>
    <property type="molecule type" value="Genomic_DNA"/>
</dbReference>
<dbReference type="OrthoDB" id="7206991at2"/>
<accession>A0A090N6J2</accession>
<feature type="region of interest" description="Disordered" evidence="1">
    <location>
        <begin position="1"/>
        <end position="53"/>
    </location>
</feature>
<dbReference type="Proteomes" id="UP000035762">
    <property type="component" value="Unassembled WGS sequence"/>
</dbReference>
<evidence type="ECO:0008006" key="4">
    <source>
        <dbReference type="Google" id="ProtNLM"/>
    </source>
</evidence>
<organism evidence="2 3">
    <name type="scientific">Afipia felis</name>
    <name type="common">Cat scratch disease bacillus</name>
    <dbReference type="NCBI Taxonomy" id="1035"/>
    <lineage>
        <taxon>Bacteria</taxon>
        <taxon>Pseudomonadati</taxon>
        <taxon>Pseudomonadota</taxon>
        <taxon>Alphaproteobacteria</taxon>
        <taxon>Hyphomicrobiales</taxon>
        <taxon>Nitrobacteraceae</taxon>
        <taxon>Afipia</taxon>
    </lineage>
</organism>
<dbReference type="InterPro" id="IPR021880">
    <property type="entry name" value="DUF3489"/>
</dbReference>
<evidence type="ECO:0000313" key="2">
    <source>
        <dbReference type="EMBL" id="CEG06948.1"/>
    </source>
</evidence>
<dbReference type="STRING" id="1035.BN961_00329"/>
<evidence type="ECO:0000256" key="1">
    <source>
        <dbReference type="SAM" id="MobiDB-lite"/>
    </source>
</evidence>
<protein>
    <recommendedName>
        <fullName evidence="4">DUF3489 domain-containing protein</fullName>
    </recommendedName>
</protein>
<dbReference type="AlphaFoldDB" id="A0A090N6J2"/>
<gene>
    <name evidence="2" type="ORF">BN961_00329</name>
</gene>
<feature type="compositionally biased region" description="Basic residues" evidence="1">
    <location>
        <begin position="1"/>
        <end position="13"/>
    </location>
</feature>
<comment type="caution">
    <text evidence="2">The sequence shown here is derived from an EMBL/GenBank/DDBJ whole genome shotgun (WGS) entry which is preliminary data.</text>
</comment>
<reference evidence="2 3" key="1">
    <citation type="journal article" date="2014" name="Genome Announc.">
        <title>Genome Sequence of Afipia felis Strain 76713, Isolated in Hospital Water Using an Amoeba Co-Culture Procedure.</title>
        <authorList>
            <person name="Benamar S."/>
            <person name="La Scola B."/>
            <person name="Croce O."/>
        </authorList>
    </citation>
    <scope>NUCLEOTIDE SEQUENCE [LARGE SCALE GENOMIC DNA]</scope>
    <source>
        <strain evidence="2 3">76713</strain>
    </source>
</reference>
<keyword evidence="3" id="KW-1185">Reference proteome</keyword>
<dbReference type="RefSeq" id="WP_082156945.1">
    <property type="nucleotide sequence ID" value="NZ_CCAZ020000001.1"/>
</dbReference>
<dbReference type="Pfam" id="PF11994">
    <property type="entry name" value="DUF3489"/>
    <property type="match status" value="1"/>
</dbReference>
<evidence type="ECO:0000313" key="3">
    <source>
        <dbReference type="Proteomes" id="UP000035762"/>
    </source>
</evidence>